<keyword evidence="3" id="KW-0805">Transcription regulation</keyword>
<dbReference type="Gene3D" id="1.25.40.770">
    <property type="entry name" value="TAF6, C-terminal HEAT repeat domain"/>
    <property type="match status" value="1"/>
</dbReference>
<dbReference type="CDD" id="cd08050">
    <property type="entry name" value="TAF6C"/>
    <property type="match status" value="1"/>
</dbReference>
<name>A0A8H7ZYK2_9FUNG</name>
<sequence length="149" mass="16831">MAVTLQPKPAQAMLPLPPIAVKPKVRRKPGTTAGPVATTEVEVKPLVKHVLSKELQLYYERVSQAVLSRDDILRGFALTSLSQDPGLHQLVPYFVQFVAEKITRNLKDTFILDCILDMLQAMLNNSNLFIEPYVRQQASKFRFSLLRNV</sequence>
<proteinExistence type="inferred from homology"/>
<accession>A0A8H7ZYK2</accession>
<dbReference type="Proteomes" id="UP000673691">
    <property type="component" value="Unassembled WGS sequence"/>
</dbReference>
<keyword evidence="8" id="KW-1185">Reference proteome</keyword>
<dbReference type="AlphaFoldDB" id="A0A8H7ZYK2"/>
<dbReference type="GO" id="GO:0046695">
    <property type="term" value="C:SLIK (SAGA-like) complex"/>
    <property type="evidence" value="ECO:0007669"/>
    <property type="project" value="InterPro"/>
</dbReference>
<dbReference type="Pfam" id="PF07571">
    <property type="entry name" value="TAF6_C"/>
    <property type="match status" value="1"/>
</dbReference>
<dbReference type="GO" id="GO:0005669">
    <property type="term" value="C:transcription factor TFIID complex"/>
    <property type="evidence" value="ECO:0007669"/>
    <property type="project" value="InterPro"/>
</dbReference>
<dbReference type="PANTHER" id="PTHR10221:SF9">
    <property type="entry name" value="TRANSCRIPTION INITIATION FACTOR TFIID SUBUNIT 6"/>
    <property type="match status" value="1"/>
</dbReference>
<organism evidence="7 8">
    <name type="scientific">Olpidium bornovanus</name>
    <dbReference type="NCBI Taxonomy" id="278681"/>
    <lineage>
        <taxon>Eukaryota</taxon>
        <taxon>Fungi</taxon>
        <taxon>Fungi incertae sedis</taxon>
        <taxon>Olpidiomycota</taxon>
        <taxon>Olpidiomycotina</taxon>
        <taxon>Olpidiomycetes</taxon>
        <taxon>Olpidiales</taxon>
        <taxon>Olpidiaceae</taxon>
        <taxon>Olpidium</taxon>
    </lineage>
</organism>
<dbReference type="GO" id="GO:0003713">
    <property type="term" value="F:transcription coactivator activity"/>
    <property type="evidence" value="ECO:0007669"/>
    <property type="project" value="TreeGrafter"/>
</dbReference>
<dbReference type="GO" id="GO:0016251">
    <property type="term" value="F:RNA polymerase II general transcription initiation factor activity"/>
    <property type="evidence" value="ECO:0007669"/>
    <property type="project" value="InterPro"/>
</dbReference>
<feature type="domain" description="TAF6 C-terminal HEAT repeat" evidence="6">
    <location>
        <begin position="47"/>
        <end position="136"/>
    </location>
</feature>
<dbReference type="PANTHER" id="PTHR10221">
    <property type="entry name" value="TRANSCRIPTION INITIATION FACTOR TFIID SUBUNIT 6"/>
    <property type="match status" value="1"/>
</dbReference>
<protein>
    <recommendedName>
        <fullName evidence="6">TAF6 C-terminal HEAT repeat domain-containing protein</fullName>
    </recommendedName>
</protein>
<comment type="similarity">
    <text evidence="2">Belongs to the TAF6 family.</text>
</comment>
<evidence type="ECO:0000256" key="4">
    <source>
        <dbReference type="ARBA" id="ARBA00023163"/>
    </source>
</evidence>
<keyword evidence="4" id="KW-0804">Transcription</keyword>
<comment type="subcellular location">
    <subcellularLocation>
        <location evidence="1">Nucleus</location>
    </subcellularLocation>
</comment>
<dbReference type="InterPro" id="IPR011442">
    <property type="entry name" value="TAF6_C"/>
</dbReference>
<evidence type="ECO:0000256" key="3">
    <source>
        <dbReference type="ARBA" id="ARBA00023015"/>
    </source>
</evidence>
<dbReference type="EMBL" id="JAEFCI010003108">
    <property type="protein sequence ID" value="KAG5461804.1"/>
    <property type="molecule type" value="Genomic_DNA"/>
</dbReference>
<comment type="caution">
    <text evidence="7">The sequence shown here is derived from an EMBL/GenBank/DDBJ whole genome shotgun (WGS) entry which is preliminary data.</text>
</comment>
<dbReference type="OrthoDB" id="361039at2759"/>
<evidence type="ECO:0000256" key="5">
    <source>
        <dbReference type="ARBA" id="ARBA00023242"/>
    </source>
</evidence>
<dbReference type="InterPro" id="IPR046344">
    <property type="entry name" value="TAF6_C_sf"/>
</dbReference>
<dbReference type="InterPro" id="IPR037796">
    <property type="entry name" value="TAF6"/>
</dbReference>
<evidence type="ECO:0000313" key="8">
    <source>
        <dbReference type="Proteomes" id="UP000673691"/>
    </source>
</evidence>
<evidence type="ECO:0000256" key="2">
    <source>
        <dbReference type="ARBA" id="ARBA00007688"/>
    </source>
</evidence>
<dbReference type="GO" id="GO:0000124">
    <property type="term" value="C:SAGA complex"/>
    <property type="evidence" value="ECO:0007669"/>
    <property type="project" value="InterPro"/>
</dbReference>
<evidence type="ECO:0000256" key="1">
    <source>
        <dbReference type="ARBA" id="ARBA00004123"/>
    </source>
</evidence>
<dbReference type="GO" id="GO:0051123">
    <property type="term" value="P:RNA polymerase II preinitiation complex assembly"/>
    <property type="evidence" value="ECO:0007669"/>
    <property type="project" value="TreeGrafter"/>
</dbReference>
<evidence type="ECO:0000259" key="6">
    <source>
        <dbReference type="Pfam" id="PF07571"/>
    </source>
</evidence>
<keyword evidence="5" id="KW-0539">Nucleus</keyword>
<reference evidence="7 8" key="1">
    <citation type="journal article" name="Sci. Rep.">
        <title>Genome-scale phylogenetic analyses confirm Olpidium as the closest living zoosporic fungus to the non-flagellated, terrestrial fungi.</title>
        <authorList>
            <person name="Chang Y."/>
            <person name="Rochon D."/>
            <person name="Sekimoto S."/>
            <person name="Wang Y."/>
            <person name="Chovatia M."/>
            <person name="Sandor L."/>
            <person name="Salamov A."/>
            <person name="Grigoriev I.V."/>
            <person name="Stajich J.E."/>
            <person name="Spatafora J.W."/>
        </authorList>
    </citation>
    <scope>NUCLEOTIDE SEQUENCE [LARGE SCALE GENOMIC DNA]</scope>
    <source>
        <strain evidence="7">S191</strain>
    </source>
</reference>
<evidence type="ECO:0000313" key="7">
    <source>
        <dbReference type="EMBL" id="KAG5461804.1"/>
    </source>
</evidence>
<gene>
    <name evidence="7" type="ORF">BJ554DRAFT_5951</name>
</gene>